<dbReference type="GO" id="GO:0016301">
    <property type="term" value="F:kinase activity"/>
    <property type="evidence" value="ECO:0007669"/>
    <property type="project" value="UniProtKB-KW"/>
</dbReference>
<gene>
    <name evidence="2" type="ORF">XNOV1_A001358</name>
</gene>
<evidence type="ECO:0000313" key="3">
    <source>
        <dbReference type="Proteomes" id="UP001178508"/>
    </source>
</evidence>
<keyword evidence="2" id="KW-0371">Homeobox</keyword>
<dbReference type="InterPro" id="IPR011009">
    <property type="entry name" value="Kinase-like_dom_sf"/>
</dbReference>
<dbReference type="Proteomes" id="UP001178508">
    <property type="component" value="Chromosome 17"/>
</dbReference>
<keyword evidence="2" id="KW-0238">DNA-binding</keyword>
<dbReference type="SUPFAM" id="SSF56112">
    <property type="entry name" value="Protein kinase-like (PK-like)"/>
    <property type="match status" value="1"/>
</dbReference>
<dbReference type="Gene3D" id="1.10.510.10">
    <property type="entry name" value="Transferase(Phosphotransferase) domain 1"/>
    <property type="match status" value="1"/>
</dbReference>
<sequence length="190" mass="21088">MEYTGSLGFEKSEAPLNNLDDIVTLLPDVKELIEVEDGRAFVSLLTGLLCTDPNKRMTPGEALKHPFITMIHLEEEADSSMYVEDAFKKMSLVTSESSDEALSFDLVIDDKPKTEGTPALEPQEPVPSATICIENLEEADRQPRLANNGPTTEAQASGVRRSGPLKRMQSFFTRAFRRVFGIRKRPSTIV</sequence>
<proteinExistence type="predicted"/>
<accession>A0AAV1GWG9</accession>
<organism evidence="2 3">
    <name type="scientific">Xyrichtys novacula</name>
    <name type="common">Pearly razorfish</name>
    <name type="synonym">Hemipteronotus novacula</name>
    <dbReference type="NCBI Taxonomy" id="13765"/>
    <lineage>
        <taxon>Eukaryota</taxon>
        <taxon>Metazoa</taxon>
        <taxon>Chordata</taxon>
        <taxon>Craniata</taxon>
        <taxon>Vertebrata</taxon>
        <taxon>Euteleostomi</taxon>
        <taxon>Actinopterygii</taxon>
        <taxon>Neopterygii</taxon>
        <taxon>Teleostei</taxon>
        <taxon>Neoteleostei</taxon>
        <taxon>Acanthomorphata</taxon>
        <taxon>Eupercaria</taxon>
        <taxon>Labriformes</taxon>
        <taxon>Labridae</taxon>
        <taxon>Xyrichtys</taxon>
    </lineage>
</organism>
<keyword evidence="2" id="KW-0808">Transferase</keyword>
<reference evidence="2" key="1">
    <citation type="submission" date="2023-08" db="EMBL/GenBank/DDBJ databases">
        <authorList>
            <person name="Alioto T."/>
            <person name="Alioto T."/>
            <person name="Gomez Garrido J."/>
        </authorList>
    </citation>
    <scope>NUCLEOTIDE SEQUENCE</scope>
</reference>
<keyword evidence="2" id="KW-0418">Kinase</keyword>
<feature type="region of interest" description="Disordered" evidence="1">
    <location>
        <begin position="139"/>
        <end position="162"/>
    </location>
</feature>
<dbReference type="GO" id="GO:0003677">
    <property type="term" value="F:DNA binding"/>
    <property type="evidence" value="ECO:0007669"/>
    <property type="project" value="UniProtKB-KW"/>
</dbReference>
<protein>
    <submittedName>
        <fullName evidence="2">Homeodomain-interacting protein kinase 1-like</fullName>
    </submittedName>
</protein>
<evidence type="ECO:0000256" key="1">
    <source>
        <dbReference type="SAM" id="MobiDB-lite"/>
    </source>
</evidence>
<evidence type="ECO:0000313" key="2">
    <source>
        <dbReference type="EMBL" id="CAJ1078157.1"/>
    </source>
</evidence>
<name>A0AAV1GWG9_XYRNO</name>
<dbReference type="AlphaFoldDB" id="A0AAV1GWG9"/>
<dbReference type="EMBL" id="OY660880">
    <property type="protein sequence ID" value="CAJ1078157.1"/>
    <property type="molecule type" value="Genomic_DNA"/>
</dbReference>
<keyword evidence="3" id="KW-1185">Reference proteome</keyword>